<dbReference type="EMBL" id="CP058998">
    <property type="protein sequence ID" value="QLJ53019.1"/>
    <property type="molecule type" value="Genomic_DNA"/>
</dbReference>
<dbReference type="GO" id="GO:0005840">
    <property type="term" value="C:ribosome"/>
    <property type="evidence" value="ECO:0007669"/>
    <property type="project" value="UniProtKB-KW"/>
</dbReference>
<evidence type="ECO:0000313" key="2">
    <source>
        <dbReference type="Proteomes" id="UP000510821"/>
    </source>
</evidence>
<dbReference type="InterPro" id="IPR014722">
    <property type="entry name" value="Rib_uL2_dom2"/>
</dbReference>
<organism evidence="1 2">
    <name type="scientific">Fermentimicrarchaeum limneticum</name>
    <dbReference type="NCBI Taxonomy" id="2795018"/>
    <lineage>
        <taxon>Archaea</taxon>
        <taxon>Candidatus Micrarchaeota</taxon>
        <taxon>Candidatus Fermentimicrarchaeales</taxon>
        <taxon>Candidatus Fermentimicrarchaeaceae</taxon>
        <taxon>Candidatus Fermentimicrarchaeum</taxon>
    </lineage>
</organism>
<keyword evidence="1" id="KW-0689">Ribosomal protein</keyword>
<dbReference type="SUPFAM" id="SSF50104">
    <property type="entry name" value="Translation proteins SH3-like domain"/>
    <property type="match status" value="1"/>
</dbReference>
<dbReference type="Gene3D" id="2.30.30.30">
    <property type="match status" value="1"/>
</dbReference>
<proteinExistence type="predicted"/>
<name>A0A7D6BCD0_FERL1</name>
<evidence type="ECO:0000313" key="1">
    <source>
        <dbReference type="EMBL" id="QLJ53019.1"/>
    </source>
</evidence>
<protein>
    <submittedName>
        <fullName evidence="1">LSU ribosomal protein L14e</fullName>
    </submittedName>
</protein>
<reference evidence="2" key="1">
    <citation type="submission" date="2020-07" db="EMBL/GenBank/DDBJ databases">
        <title>Metabolic diversity and evolutionary history of the archaeal phylum ###Micrarchaeota### uncovered from a freshwater lake metagenome.</title>
        <authorList>
            <person name="Kadnikov V.V."/>
            <person name="Savvichev A.S."/>
            <person name="Mardanov A.V."/>
            <person name="Beletsky A.V."/>
            <person name="Chupakov A.V."/>
            <person name="Kokryatskaya N.M."/>
            <person name="Pimenov N.V."/>
            <person name="Ravin N.V."/>
        </authorList>
    </citation>
    <scope>NUCLEOTIDE SEQUENCE [LARGE SCALE GENOMIC DNA]</scope>
</reference>
<accession>A0A7D6BCD0</accession>
<sequence>MAAIVVGSVCRKNRGRDSRKKCVVVNLVDANYVEIICIGRKKRRRCNIKHLEPLGGKIELKGSDDEIRKALESA</sequence>
<dbReference type="KEGG" id="flt:Sv326_0844"/>
<gene>
    <name evidence="1" type="ORF">Sv326_0844</name>
</gene>
<dbReference type="Proteomes" id="UP000510821">
    <property type="component" value="Chromosome"/>
</dbReference>
<dbReference type="AlphaFoldDB" id="A0A7D6BCD0"/>
<keyword evidence="1" id="KW-0687">Ribonucleoprotein</keyword>
<dbReference type="InterPro" id="IPR008991">
    <property type="entry name" value="Translation_prot_SH3-like_sf"/>
</dbReference>